<protein>
    <submittedName>
        <fullName evidence="2">Uncharacterized protein</fullName>
    </submittedName>
</protein>
<sequence length="50" mass="5406">MHIPSSRTSDTPSATALRHRITMPMAGPGGARLPPTVGRTHKRPVYEPSQ</sequence>
<accession>A0A7U2F777</accession>
<name>A0A7U2F777_PHANO</name>
<dbReference type="VEuPathDB" id="FungiDB:JI435_151200"/>
<gene>
    <name evidence="2" type="ORF">JI435_151200</name>
</gene>
<evidence type="ECO:0000256" key="1">
    <source>
        <dbReference type="SAM" id="MobiDB-lite"/>
    </source>
</evidence>
<proteinExistence type="predicted"/>
<feature type="region of interest" description="Disordered" evidence="1">
    <location>
        <begin position="1"/>
        <end position="50"/>
    </location>
</feature>
<organism evidence="2 3">
    <name type="scientific">Phaeosphaeria nodorum (strain SN15 / ATCC MYA-4574 / FGSC 10173)</name>
    <name type="common">Glume blotch fungus</name>
    <name type="synonym">Parastagonospora nodorum</name>
    <dbReference type="NCBI Taxonomy" id="321614"/>
    <lineage>
        <taxon>Eukaryota</taxon>
        <taxon>Fungi</taxon>
        <taxon>Dikarya</taxon>
        <taxon>Ascomycota</taxon>
        <taxon>Pezizomycotina</taxon>
        <taxon>Dothideomycetes</taxon>
        <taxon>Pleosporomycetidae</taxon>
        <taxon>Pleosporales</taxon>
        <taxon>Pleosporineae</taxon>
        <taxon>Phaeosphaeriaceae</taxon>
        <taxon>Parastagonospora</taxon>
    </lineage>
</organism>
<dbReference type="AlphaFoldDB" id="A0A7U2F777"/>
<evidence type="ECO:0000313" key="2">
    <source>
        <dbReference type="EMBL" id="QRC97775.1"/>
    </source>
</evidence>
<keyword evidence="3" id="KW-1185">Reference proteome</keyword>
<reference evidence="3" key="1">
    <citation type="journal article" date="2021" name="BMC Genomics">
        <title>Chromosome-level genome assembly and manually-curated proteome of model necrotroph Parastagonospora nodorum Sn15 reveals a genome-wide trove of candidate effector homologs, and redundancy of virulence-related functions within an accessory chromosome.</title>
        <authorList>
            <person name="Bertazzoni S."/>
            <person name="Jones D.A.B."/>
            <person name="Phan H.T."/>
            <person name="Tan K.-C."/>
            <person name="Hane J.K."/>
        </authorList>
    </citation>
    <scope>NUCLEOTIDE SEQUENCE [LARGE SCALE GENOMIC DNA]</scope>
    <source>
        <strain evidence="3">SN15 / ATCC MYA-4574 / FGSC 10173)</strain>
    </source>
</reference>
<dbReference type="EMBL" id="CP069030">
    <property type="protein sequence ID" value="QRC97775.1"/>
    <property type="molecule type" value="Genomic_DNA"/>
</dbReference>
<feature type="compositionally biased region" description="Polar residues" evidence="1">
    <location>
        <begin position="1"/>
        <end position="14"/>
    </location>
</feature>
<evidence type="ECO:0000313" key="3">
    <source>
        <dbReference type="Proteomes" id="UP000663193"/>
    </source>
</evidence>
<dbReference type="Proteomes" id="UP000663193">
    <property type="component" value="Chromosome 8"/>
</dbReference>